<dbReference type="HOGENOM" id="CLU_046066_2_0_6"/>
<proteinExistence type="predicted"/>
<dbReference type="PANTHER" id="PTHR37017">
    <property type="entry name" value="AB HYDROLASE-1 DOMAIN-CONTAINING PROTEIN-RELATED"/>
    <property type="match status" value="1"/>
</dbReference>
<dbReference type="InterPro" id="IPR029058">
    <property type="entry name" value="AB_hydrolase_fold"/>
</dbReference>
<organism evidence="2 3">
    <name type="scientific">Klebsiella pneumoniae 30684/NJST258_2</name>
    <dbReference type="NCBI Taxonomy" id="1420013"/>
    <lineage>
        <taxon>Bacteria</taxon>
        <taxon>Pseudomonadati</taxon>
        <taxon>Pseudomonadota</taxon>
        <taxon>Gammaproteobacteria</taxon>
        <taxon>Enterobacterales</taxon>
        <taxon>Enterobacteriaceae</taxon>
        <taxon>Klebsiella/Raoultella group</taxon>
        <taxon>Klebsiella</taxon>
        <taxon>Klebsiella pneumoniae complex</taxon>
    </lineage>
</organism>
<name>W8UZR1_KLEPN</name>
<gene>
    <name evidence="2" type="ORF">KPNJ2_02657</name>
</gene>
<dbReference type="SUPFAM" id="SSF53474">
    <property type="entry name" value="alpha/beta-Hydrolases"/>
    <property type="match status" value="1"/>
</dbReference>
<dbReference type="EMBL" id="CP006918">
    <property type="protein sequence ID" value="AHM79437.1"/>
    <property type="molecule type" value="Genomic_DNA"/>
</dbReference>
<evidence type="ECO:0000313" key="2">
    <source>
        <dbReference type="EMBL" id="AHM79437.1"/>
    </source>
</evidence>
<dbReference type="EC" id="3.1.-.-" evidence="2"/>
<dbReference type="Gene3D" id="3.40.50.1820">
    <property type="entry name" value="alpha/beta hydrolase"/>
    <property type="match status" value="1"/>
</dbReference>
<dbReference type="PATRIC" id="fig|1420013.3.peg.2506"/>
<dbReference type="PANTHER" id="PTHR37017:SF11">
    <property type="entry name" value="ESTERASE_LIPASE_THIOESTERASE DOMAIN-CONTAINING PROTEIN"/>
    <property type="match status" value="1"/>
</dbReference>
<keyword evidence="2" id="KW-0378">Hydrolase</keyword>
<reference evidence="2 3" key="1">
    <citation type="journal article" date="2014" name="Proc. Natl. Acad. Sci. U.S.A.">
        <title>Molecular dissection of the evolution of carbapenem-resistant multilocus sequence type 258 Klebsiella pneumoniae.</title>
        <authorList>
            <person name="Deleo F.R."/>
            <person name="Chen L."/>
            <person name="Porcella S.F."/>
            <person name="Martens C.A."/>
            <person name="Kobayashi S.D."/>
            <person name="Porter A.R."/>
            <person name="Chavda K.D."/>
            <person name="Jacobs M.R."/>
            <person name="Mathema B."/>
            <person name="Olsen R.J."/>
            <person name="Bonomo R.A."/>
            <person name="Musser J.M."/>
            <person name="Kreiswirth B.N."/>
        </authorList>
    </citation>
    <scope>NUCLEOTIDE SEQUENCE [LARGE SCALE GENOMIC DNA]</scope>
    <source>
        <strain evidence="2">30684/NJST258_2</strain>
    </source>
</reference>
<dbReference type="AlphaFoldDB" id="W8UZR1"/>
<dbReference type="InterPro" id="IPR052897">
    <property type="entry name" value="Sec-Metab_Biosynth_Hydrolase"/>
</dbReference>
<dbReference type="KEGG" id="kps:KPNJ2_02657"/>
<protein>
    <submittedName>
        <fullName evidence="2">Esterase</fullName>
        <ecNumber evidence="2">3.1.-.-</ecNumber>
    </submittedName>
</protein>
<sequence length="275" mass="30357">MVITLPEIQHRRKNTNMWMRNVMSRALIKGAFALCLLFMNSPLLMAQEEGIKNIVLVHGAFADGSCWSAVISLLQERGYHVSAVQNPLTSLRDDVTATERVLERQKGNVLLVGHSWAGAVITQAGNASNVRGLVYLSALVPDSNQSVSDALARFHAPMTGMEADKNGLIWLDEPEFFHQVMANELSIKKSRQLAAVQQPVAATAFQEKVKEAAWRKKPSWYLITENDNALNPSVQARFAHEAGAHITRIHSDHLSMISHPEEVAALIVNAAQSIH</sequence>
<feature type="domain" description="AB hydrolase-1" evidence="1">
    <location>
        <begin position="54"/>
        <end position="265"/>
    </location>
</feature>
<evidence type="ECO:0000313" key="3">
    <source>
        <dbReference type="Proteomes" id="UP000019586"/>
    </source>
</evidence>
<dbReference type="Pfam" id="PF12697">
    <property type="entry name" value="Abhydrolase_6"/>
    <property type="match status" value="1"/>
</dbReference>
<evidence type="ECO:0000259" key="1">
    <source>
        <dbReference type="Pfam" id="PF12697"/>
    </source>
</evidence>
<accession>W8UZR1</accession>
<dbReference type="InterPro" id="IPR000073">
    <property type="entry name" value="AB_hydrolase_1"/>
</dbReference>
<dbReference type="Proteomes" id="UP000019586">
    <property type="component" value="Chromosome"/>
</dbReference>
<dbReference type="GO" id="GO:0016787">
    <property type="term" value="F:hydrolase activity"/>
    <property type="evidence" value="ECO:0007669"/>
    <property type="project" value="UniProtKB-KW"/>
</dbReference>